<organism evidence="1 2">
    <name type="scientific">Enterococcus pallens ATCC BAA-351</name>
    <dbReference type="NCBI Taxonomy" id="1158607"/>
    <lineage>
        <taxon>Bacteria</taxon>
        <taxon>Bacillati</taxon>
        <taxon>Bacillota</taxon>
        <taxon>Bacilli</taxon>
        <taxon>Lactobacillales</taxon>
        <taxon>Enterococcaceae</taxon>
        <taxon>Enterococcus</taxon>
    </lineage>
</organism>
<evidence type="ECO:0008006" key="3">
    <source>
        <dbReference type="Google" id="ProtNLM"/>
    </source>
</evidence>
<dbReference type="AlphaFoldDB" id="R2S516"/>
<proteinExistence type="predicted"/>
<keyword evidence="2" id="KW-1185">Reference proteome</keyword>
<dbReference type="PATRIC" id="fig|1158607.3.peg.4831"/>
<sequence>METAARKIGNSIGINFPNAVAREAGERFTIIKVGYSYILKLRKMDIFENTEDLAGFRNSVTSEDQIWDTMRFEGDES</sequence>
<protein>
    <recommendedName>
        <fullName evidence="3">Antitoxin MazE</fullName>
    </recommendedName>
</protein>
<dbReference type="RefSeq" id="WP_010759778.1">
    <property type="nucleotide sequence ID" value="NZ_ASWD01000003.1"/>
</dbReference>
<evidence type="ECO:0000313" key="1">
    <source>
        <dbReference type="EMBL" id="EOH87991.1"/>
    </source>
</evidence>
<reference evidence="1 2" key="1">
    <citation type="submission" date="2013-02" db="EMBL/GenBank/DDBJ databases">
        <title>The Genome Sequence of Enterococcus pallens BAA-351.</title>
        <authorList>
            <consortium name="The Broad Institute Genome Sequencing Platform"/>
            <consortium name="The Broad Institute Genome Sequencing Center for Infectious Disease"/>
            <person name="Earl A.M."/>
            <person name="Gilmore M.S."/>
            <person name="Lebreton F."/>
            <person name="Walker B."/>
            <person name="Young S.K."/>
            <person name="Zeng Q."/>
            <person name="Gargeya S."/>
            <person name="Fitzgerald M."/>
            <person name="Haas B."/>
            <person name="Abouelleil A."/>
            <person name="Alvarado L."/>
            <person name="Arachchi H.M."/>
            <person name="Berlin A.M."/>
            <person name="Chapman S.B."/>
            <person name="Dewar J."/>
            <person name="Goldberg J."/>
            <person name="Griggs A."/>
            <person name="Gujja S."/>
            <person name="Hansen M."/>
            <person name="Howarth C."/>
            <person name="Imamovic A."/>
            <person name="Larimer J."/>
            <person name="McCowan C."/>
            <person name="Murphy C."/>
            <person name="Neiman D."/>
            <person name="Pearson M."/>
            <person name="Priest M."/>
            <person name="Roberts A."/>
            <person name="Saif S."/>
            <person name="Shea T."/>
            <person name="Sisk P."/>
            <person name="Sykes S."/>
            <person name="Wortman J."/>
            <person name="Nusbaum C."/>
            <person name="Birren B."/>
        </authorList>
    </citation>
    <scope>NUCLEOTIDE SEQUENCE [LARGE SCALE GENOMIC DNA]</scope>
    <source>
        <strain evidence="1 2">ATCC BAA-351</strain>
    </source>
</reference>
<name>R2S516_9ENTE</name>
<dbReference type="HOGENOM" id="CLU_2632580_0_0_9"/>
<dbReference type="EMBL" id="AJAQ01000046">
    <property type="protein sequence ID" value="EOH87991.1"/>
    <property type="molecule type" value="Genomic_DNA"/>
</dbReference>
<dbReference type="OrthoDB" id="2189846at2"/>
<accession>R2S516</accession>
<evidence type="ECO:0000313" key="2">
    <source>
        <dbReference type="Proteomes" id="UP000013782"/>
    </source>
</evidence>
<comment type="caution">
    <text evidence="1">The sequence shown here is derived from an EMBL/GenBank/DDBJ whole genome shotgun (WGS) entry which is preliminary data.</text>
</comment>
<gene>
    <name evidence="1" type="ORF">UAU_04846</name>
</gene>
<dbReference type="STRING" id="160454.RV10_GL004269"/>
<dbReference type="eggNOG" id="ENOG502ZGN0">
    <property type="taxonomic scope" value="Bacteria"/>
</dbReference>
<dbReference type="Proteomes" id="UP000013782">
    <property type="component" value="Unassembled WGS sequence"/>
</dbReference>